<dbReference type="InterPro" id="IPR004589">
    <property type="entry name" value="DNA_helicase_ATP-dep_RecQ"/>
</dbReference>
<sequence length="710" mass="79395">MTPKQLLKSLFGYDDFRHQQATIIDTLISGQDALTLMPTGGGKSICYQIPAILREGVGIVVSPLIALMQDQVDALHQIGVKAAYLNSSLSPYDQQAVEQQLLTGEIQILYVAPERLLMERTLSLLEQTHLSLFAIDEAHCVSQWGHDFRPEYQKLSILKARFPSVPRIALTATADSRTKDEIIEQLGLQNAQIFVHSFDRPNIHYHVSDLSNAKQELWSFIETNHASDAGIVYCLSRKKVEETTKWLCDQGKQALAYHAGMSNEQRAQNQQRFLREDGIIIVATIAFGMGIDKPDVRFVAHLSLPKSIEAYYQETGRAGRDGEPANAWMAYGMQDMVLQRQMVQNSEANEQFKFTSLQKLNALLGYCDLASCRRQSLLAYFGETLEMPCGNCDNCVSPPETWDGLEATQKALSTVFRTEQRFGASYLINILLGKSDQRIEQNQHHTLSTFGIGTDLSAKQWQGVFRQLLAMNLLEVHGSHGSLRLTELCRPFLKGQRPIQLRTLRNSSTSKKTTKKQKHLGLTSADSKQFETLREVRAALASEQQVPAYMICHDATLQALAVERPESKEALSQISGFGDTKIEKYGDRFLAAIVAKTQEENTLTDTELESLSMLKRGLTTEDIAAQRQIKTATVLAHLAIAIENGVCDLEQVLDLSSSEIDTIIVQATTLNILSEGKLKPLYEHFEQRYDYGQLKCVLAKMVATSQKTIS</sequence>
<evidence type="ECO:0000256" key="3">
    <source>
        <dbReference type="ARBA" id="ARBA00005446"/>
    </source>
</evidence>
<dbReference type="Pfam" id="PF00570">
    <property type="entry name" value="HRDC"/>
    <property type="match status" value="1"/>
</dbReference>
<dbReference type="Gene3D" id="3.40.50.300">
    <property type="entry name" value="P-loop containing nucleotide triphosphate hydrolases"/>
    <property type="match status" value="2"/>
</dbReference>
<evidence type="ECO:0000256" key="5">
    <source>
        <dbReference type="ARBA" id="ARBA00022741"/>
    </source>
</evidence>
<keyword evidence="13" id="KW-0234">DNA repair</keyword>
<dbReference type="CDD" id="cd18794">
    <property type="entry name" value="SF2_C_RecQ"/>
    <property type="match status" value="1"/>
</dbReference>
<evidence type="ECO:0000259" key="18">
    <source>
        <dbReference type="PROSITE" id="PS51192"/>
    </source>
</evidence>
<comment type="caution">
    <text evidence="20">The sequence shown here is derived from an EMBL/GenBank/DDBJ whole genome shotgun (WGS) entry which is preliminary data.</text>
</comment>
<dbReference type="GO" id="GO:0006281">
    <property type="term" value="P:DNA repair"/>
    <property type="evidence" value="ECO:0007669"/>
    <property type="project" value="UniProtKB-KW"/>
</dbReference>
<evidence type="ECO:0000256" key="11">
    <source>
        <dbReference type="ARBA" id="ARBA00023125"/>
    </source>
</evidence>
<evidence type="ECO:0000256" key="7">
    <source>
        <dbReference type="ARBA" id="ARBA00022801"/>
    </source>
</evidence>
<dbReference type="InterPro" id="IPR001650">
    <property type="entry name" value="Helicase_C-like"/>
</dbReference>
<dbReference type="Pfam" id="PF14493">
    <property type="entry name" value="HTH_40"/>
    <property type="match status" value="1"/>
</dbReference>
<dbReference type="NCBIfam" id="TIGR01389">
    <property type="entry name" value="recQ"/>
    <property type="match status" value="1"/>
</dbReference>
<dbReference type="Pfam" id="PF00271">
    <property type="entry name" value="Helicase_C"/>
    <property type="match status" value="1"/>
</dbReference>
<dbReference type="EC" id="5.6.2.4" evidence="16"/>
<dbReference type="GO" id="GO:0006355">
    <property type="term" value="P:regulation of DNA-templated transcription"/>
    <property type="evidence" value="ECO:0007669"/>
    <property type="project" value="InterPro"/>
</dbReference>
<dbReference type="GO" id="GO:0003677">
    <property type="term" value="F:DNA binding"/>
    <property type="evidence" value="ECO:0007669"/>
    <property type="project" value="UniProtKB-KW"/>
</dbReference>
<keyword evidence="8 20" id="KW-0347">Helicase</keyword>
<dbReference type="GO" id="GO:0006260">
    <property type="term" value="P:DNA replication"/>
    <property type="evidence" value="ECO:0007669"/>
    <property type="project" value="InterPro"/>
</dbReference>
<dbReference type="NCBIfam" id="TIGR00614">
    <property type="entry name" value="recQ_fam"/>
    <property type="match status" value="1"/>
</dbReference>
<dbReference type="GO" id="GO:0006310">
    <property type="term" value="P:DNA recombination"/>
    <property type="evidence" value="ECO:0007669"/>
    <property type="project" value="UniProtKB-UniRule"/>
</dbReference>
<evidence type="ECO:0000256" key="16">
    <source>
        <dbReference type="NCBIfam" id="TIGR01389"/>
    </source>
</evidence>
<dbReference type="GO" id="GO:0016787">
    <property type="term" value="F:hydrolase activity"/>
    <property type="evidence" value="ECO:0007669"/>
    <property type="project" value="UniProtKB-KW"/>
</dbReference>
<dbReference type="InterPro" id="IPR044876">
    <property type="entry name" value="HRDC_dom_sf"/>
</dbReference>
<dbReference type="GO" id="GO:0043138">
    <property type="term" value="F:3'-5' DNA helicase activity"/>
    <property type="evidence" value="ECO:0007669"/>
    <property type="project" value="UniProtKB-EC"/>
</dbReference>
<dbReference type="GO" id="GO:0030894">
    <property type="term" value="C:replisome"/>
    <property type="evidence" value="ECO:0007669"/>
    <property type="project" value="TreeGrafter"/>
</dbReference>
<dbReference type="InterPro" id="IPR029491">
    <property type="entry name" value="Helicase_HTH"/>
</dbReference>
<dbReference type="GO" id="GO:0005524">
    <property type="term" value="F:ATP binding"/>
    <property type="evidence" value="ECO:0007669"/>
    <property type="project" value="UniProtKB-KW"/>
</dbReference>
<dbReference type="RefSeq" id="WP_265675484.1">
    <property type="nucleotide sequence ID" value="NZ_JAKRRY010000016.1"/>
</dbReference>
<evidence type="ECO:0000256" key="8">
    <source>
        <dbReference type="ARBA" id="ARBA00022806"/>
    </source>
</evidence>
<organism evidence="20 21">
    <name type="scientific">Vibrio qingdaonensis</name>
    <dbReference type="NCBI Taxonomy" id="2829491"/>
    <lineage>
        <taxon>Bacteria</taxon>
        <taxon>Pseudomonadati</taxon>
        <taxon>Pseudomonadota</taxon>
        <taxon>Gammaproteobacteria</taxon>
        <taxon>Vibrionales</taxon>
        <taxon>Vibrionaceae</taxon>
        <taxon>Vibrio</taxon>
    </lineage>
</organism>
<keyword evidence="10" id="KW-0067">ATP-binding</keyword>
<evidence type="ECO:0000256" key="12">
    <source>
        <dbReference type="ARBA" id="ARBA00023172"/>
    </source>
</evidence>
<dbReference type="FunFam" id="3.40.50.300:FF:000296">
    <property type="entry name" value="ATP-dependent DNA helicase RecQ"/>
    <property type="match status" value="1"/>
</dbReference>
<dbReference type="FunFam" id="3.40.50.300:FF:000156">
    <property type="entry name" value="ATP-dependent DNA helicase recQ"/>
    <property type="match status" value="1"/>
</dbReference>
<dbReference type="SMART" id="SM00487">
    <property type="entry name" value="DEXDc"/>
    <property type="match status" value="1"/>
</dbReference>
<dbReference type="GO" id="GO:0005737">
    <property type="term" value="C:cytoplasm"/>
    <property type="evidence" value="ECO:0007669"/>
    <property type="project" value="TreeGrafter"/>
</dbReference>
<evidence type="ECO:0000259" key="17">
    <source>
        <dbReference type="PROSITE" id="PS50967"/>
    </source>
</evidence>
<keyword evidence="11" id="KW-0238">DNA-binding</keyword>
<dbReference type="PANTHER" id="PTHR13710:SF105">
    <property type="entry name" value="ATP-DEPENDENT DNA HELICASE Q1"/>
    <property type="match status" value="1"/>
</dbReference>
<keyword evidence="14" id="KW-0413">Isomerase</keyword>
<dbReference type="InterPro" id="IPR018982">
    <property type="entry name" value="RQC_domain"/>
</dbReference>
<dbReference type="SUPFAM" id="SSF46894">
    <property type="entry name" value="C-terminal effector domain of the bipartite response regulators"/>
    <property type="match status" value="1"/>
</dbReference>
<keyword evidence="6" id="KW-0227">DNA damage</keyword>
<dbReference type="InterPro" id="IPR016032">
    <property type="entry name" value="Sig_transdc_resp-reg_C-effctor"/>
</dbReference>
<protein>
    <recommendedName>
        <fullName evidence="16">DNA helicase RecQ</fullName>
        <ecNumber evidence="16">5.6.2.4</ecNumber>
    </recommendedName>
</protein>
<comment type="cofactor">
    <cofactor evidence="1">
        <name>Mg(2+)</name>
        <dbReference type="ChEBI" id="CHEBI:18420"/>
    </cofactor>
</comment>
<dbReference type="SMART" id="SM00956">
    <property type="entry name" value="RQC"/>
    <property type="match status" value="1"/>
</dbReference>
<dbReference type="Pfam" id="PF16124">
    <property type="entry name" value="RecQ_Zn_bind"/>
    <property type="match status" value="1"/>
</dbReference>
<dbReference type="GO" id="GO:0009378">
    <property type="term" value="F:four-way junction helicase activity"/>
    <property type="evidence" value="ECO:0007669"/>
    <property type="project" value="TreeGrafter"/>
</dbReference>
<evidence type="ECO:0000256" key="13">
    <source>
        <dbReference type="ARBA" id="ARBA00023204"/>
    </source>
</evidence>
<comment type="catalytic activity">
    <reaction evidence="15">
        <text>Couples ATP hydrolysis with the unwinding of duplex DNA by translocating in the 3'-5' direction.</text>
        <dbReference type="EC" id="5.6.2.4"/>
    </reaction>
</comment>
<dbReference type="SMART" id="SM00490">
    <property type="entry name" value="HELICc"/>
    <property type="match status" value="1"/>
</dbReference>
<dbReference type="Pfam" id="PF09382">
    <property type="entry name" value="RQC"/>
    <property type="match status" value="1"/>
</dbReference>
<dbReference type="PROSITE" id="PS50967">
    <property type="entry name" value="HRDC"/>
    <property type="match status" value="1"/>
</dbReference>
<feature type="domain" description="Helicase C-terminal" evidence="19">
    <location>
        <begin position="212"/>
        <end position="361"/>
    </location>
</feature>
<dbReference type="InterPro" id="IPR011545">
    <property type="entry name" value="DEAD/DEAH_box_helicase_dom"/>
</dbReference>
<dbReference type="Pfam" id="PF00270">
    <property type="entry name" value="DEAD"/>
    <property type="match status" value="1"/>
</dbReference>
<dbReference type="Proteomes" id="UP001155587">
    <property type="component" value="Unassembled WGS sequence"/>
</dbReference>
<evidence type="ECO:0000313" key="21">
    <source>
        <dbReference type="Proteomes" id="UP001155587"/>
    </source>
</evidence>
<accession>A0A9X3CP25</accession>
<comment type="similarity">
    <text evidence="3">Belongs to the helicase family. RecQ subfamily.</text>
</comment>
<dbReference type="InterPro" id="IPR002121">
    <property type="entry name" value="HRDC_dom"/>
</dbReference>
<name>A0A9X3CP25_9VIBR</name>
<dbReference type="InterPro" id="IPR014001">
    <property type="entry name" value="Helicase_ATP-bd"/>
</dbReference>
<dbReference type="SMART" id="SM00341">
    <property type="entry name" value="HRDC"/>
    <property type="match status" value="1"/>
</dbReference>
<feature type="domain" description="HRDC" evidence="17">
    <location>
        <begin position="523"/>
        <end position="603"/>
    </location>
</feature>
<dbReference type="Gene3D" id="1.10.10.10">
    <property type="entry name" value="Winged helix-like DNA-binding domain superfamily/Winged helix DNA-binding domain"/>
    <property type="match status" value="2"/>
</dbReference>
<keyword evidence="12" id="KW-0233">DNA recombination</keyword>
<keyword evidence="21" id="KW-1185">Reference proteome</keyword>
<dbReference type="GO" id="GO:0043590">
    <property type="term" value="C:bacterial nucleoid"/>
    <property type="evidence" value="ECO:0007669"/>
    <property type="project" value="TreeGrafter"/>
</dbReference>
<gene>
    <name evidence="20" type="primary">recQ</name>
    <name evidence="20" type="ORF">MD535_13160</name>
</gene>
<evidence type="ECO:0000256" key="15">
    <source>
        <dbReference type="ARBA" id="ARBA00034617"/>
    </source>
</evidence>
<dbReference type="PANTHER" id="PTHR13710">
    <property type="entry name" value="DNA HELICASE RECQ FAMILY MEMBER"/>
    <property type="match status" value="1"/>
</dbReference>
<evidence type="ECO:0000256" key="14">
    <source>
        <dbReference type="ARBA" id="ARBA00023235"/>
    </source>
</evidence>
<dbReference type="GO" id="GO:0046872">
    <property type="term" value="F:metal ion binding"/>
    <property type="evidence" value="ECO:0007669"/>
    <property type="project" value="UniProtKB-KW"/>
</dbReference>
<dbReference type="FunFam" id="1.10.10.10:FF:000175">
    <property type="entry name" value="ATP-dependent DNA helicase RecQ"/>
    <property type="match status" value="1"/>
</dbReference>
<evidence type="ECO:0000256" key="6">
    <source>
        <dbReference type="ARBA" id="ARBA00022763"/>
    </source>
</evidence>
<dbReference type="InterPro" id="IPR027417">
    <property type="entry name" value="P-loop_NTPase"/>
</dbReference>
<dbReference type="InterPro" id="IPR032284">
    <property type="entry name" value="RecQ_Zn-bd"/>
</dbReference>
<evidence type="ECO:0000256" key="4">
    <source>
        <dbReference type="ARBA" id="ARBA00022723"/>
    </source>
</evidence>
<dbReference type="CDD" id="cd17920">
    <property type="entry name" value="DEXHc_RecQ"/>
    <property type="match status" value="1"/>
</dbReference>
<dbReference type="Gene3D" id="1.10.150.80">
    <property type="entry name" value="HRDC domain"/>
    <property type="match status" value="1"/>
</dbReference>
<dbReference type="InterPro" id="IPR006293">
    <property type="entry name" value="DNA_helicase_ATP-dep_RecQ_bac"/>
</dbReference>
<dbReference type="GO" id="GO:0009432">
    <property type="term" value="P:SOS response"/>
    <property type="evidence" value="ECO:0007669"/>
    <property type="project" value="UniProtKB-UniRule"/>
</dbReference>
<evidence type="ECO:0000256" key="1">
    <source>
        <dbReference type="ARBA" id="ARBA00001946"/>
    </source>
</evidence>
<evidence type="ECO:0000256" key="2">
    <source>
        <dbReference type="ARBA" id="ARBA00001947"/>
    </source>
</evidence>
<dbReference type="InterPro" id="IPR036388">
    <property type="entry name" value="WH-like_DNA-bd_sf"/>
</dbReference>
<dbReference type="SUPFAM" id="SSF52540">
    <property type="entry name" value="P-loop containing nucleoside triphosphate hydrolases"/>
    <property type="match status" value="2"/>
</dbReference>
<keyword evidence="9" id="KW-0862">Zinc</keyword>
<reference evidence="20" key="1">
    <citation type="submission" date="2022-02" db="EMBL/GenBank/DDBJ databases">
        <title>Vibrio sp. nov, a new bacterium isolated from seawater.</title>
        <authorList>
            <person name="Yuan Y."/>
        </authorList>
    </citation>
    <scope>NUCLEOTIDE SEQUENCE</scope>
    <source>
        <strain evidence="20">ZSDZ65</strain>
    </source>
</reference>
<dbReference type="PROSITE" id="PS51192">
    <property type="entry name" value="HELICASE_ATP_BIND_1"/>
    <property type="match status" value="1"/>
</dbReference>
<dbReference type="EMBL" id="JAKRRY010000016">
    <property type="protein sequence ID" value="MCW8346947.1"/>
    <property type="molecule type" value="Genomic_DNA"/>
</dbReference>
<keyword evidence="4" id="KW-0479">Metal-binding</keyword>
<dbReference type="InterPro" id="IPR010997">
    <property type="entry name" value="HRDC-like_sf"/>
</dbReference>
<feature type="domain" description="Helicase ATP-binding" evidence="18">
    <location>
        <begin position="24"/>
        <end position="192"/>
    </location>
</feature>
<dbReference type="AlphaFoldDB" id="A0A9X3CP25"/>
<dbReference type="SUPFAM" id="SSF47819">
    <property type="entry name" value="HRDC-like"/>
    <property type="match status" value="1"/>
</dbReference>
<keyword evidence="7 20" id="KW-0378">Hydrolase</keyword>
<evidence type="ECO:0000256" key="10">
    <source>
        <dbReference type="ARBA" id="ARBA00022840"/>
    </source>
</evidence>
<comment type="cofactor">
    <cofactor evidence="2">
        <name>Zn(2+)</name>
        <dbReference type="ChEBI" id="CHEBI:29105"/>
    </cofactor>
</comment>
<keyword evidence="5" id="KW-0547">Nucleotide-binding</keyword>
<dbReference type="PROSITE" id="PS51194">
    <property type="entry name" value="HELICASE_CTER"/>
    <property type="match status" value="1"/>
</dbReference>
<proteinExistence type="inferred from homology"/>
<evidence type="ECO:0000256" key="9">
    <source>
        <dbReference type="ARBA" id="ARBA00022833"/>
    </source>
</evidence>
<evidence type="ECO:0000313" key="20">
    <source>
        <dbReference type="EMBL" id="MCW8346947.1"/>
    </source>
</evidence>
<evidence type="ECO:0000259" key="19">
    <source>
        <dbReference type="PROSITE" id="PS51194"/>
    </source>
</evidence>